<keyword evidence="3" id="KW-1185">Reference proteome</keyword>
<reference evidence="2 3" key="1">
    <citation type="submission" date="2015-08" db="EMBL/GenBank/DDBJ databases">
        <title>Genome sequencing of Penicillium nordicum.</title>
        <authorList>
            <person name="Nguyen H.D."/>
            <person name="Seifert K.A."/>
        </authorList>
    </citation>
    <scope>NUCLEOTIDE SEQUENCE [LARGE SCALE GENOMIC DNA]</scope>
    <source>
        <strain evidence="2 3">DAOMC 185683</strain>
    </source>
</reference>
<keyword evidence="1" id="KW-0812">Transmembrane</keyword>
<dbReference type="EMBL" id="LHQQ01000151">
    <property type="protein sequence ID" value="KOS40795.1"/>
    <property type="molecule type" value="Genomic_DNA"/>
</dbReference>
<name>A0A0N0RYB3_9EURO</name>
<evidence type="ECO:0000256" key="1">
    <source>
        <dbReference type="SAM" id="Phobius"/>
    </source>
</evidence>
<gene>
    <name evidence="2" type="ORF">ACN38_g8327</name>
</gene>
<protein>
    <submittedName>
        <fullName evidence="2">Uncharacterized protein</fullName>
    </submittedName>
</protein>
<evidence type="ECO:0000313" key="3">
    <source>
        <dbReference type="Proteomes" id="UP000037696"/>
    </source>
</evidence>
<comment type="caution">
    <text evidence="2">The sequence shown here is derived from an EMBL/GenBank/DDBJ whole genome shotgun (WGS) entry which is preliminary data.</text>
</comment>
<accession>A0A0N0RYB3</accession>
<keyword evidence="1" id="KW-0472">Membrane</keyword>
<proteinExistence type="predicted"/>
<dbReference type="OrthoDB" id="10607785at2759"/>
<organism evidence="2 3">
    <name type="scientific">Penicillium nordicum</name>
    <dbReference type="NCBI Taxonomy" id="229535"/>
    <lineage>
        <taxon>Eukaryota</taxon>
        <taxon>Fungi</taxon>
        <taxon>Dikarya</taxon>
        <taxon>Ascomycota</taxon>
        <taxon>Pezizomycotina</taxon>
        <taxon>Eurotiomycetes</taxon>
        <taxon>Eurotiomycetidae</taxon>
        <taxon>Eurotiales</taxon>
        <taxon>Aspergillaceae</taxon>
        <taxon>Penicillium</taxon>
    </lineage>
</organism>
<dbReference type="AlphaFoldDB" id="A0A0N0RYB3"/>
<keyword evidence="1" id="KW-1133">Transmembrane helix</keyword>
<feature type="transmembrane region" description="Helical" evidence="1">
    <location>
        <begin position="82"/>
        <end position="105"/>
    </location>
</feature>
<evidence type="ECO:0000313" key="2">
    <source>
        <dbReference type="EMBL" id="KOS40795.1"/>
    </source>
</evidence>
<dbReference type="Proteomes" id="UP000037696">
    <property type="component" value="Unassembled WGS sequence"/>
</dbReference>
<sequence length="142" mass="15129">MPISSTVTFLYTRGSHVGLSQPGDIIESDGTVNLHSEHAPAEVLTGISMLTTGHPKRKRPKSTAYLQQGDAPQPILALLPGWALFMSARLMSGLFVLSVMTYALVGVTLEQSLLTEKSSIVGFNSIVGPVSEGLSTENTDMK</sequence>